<evidence type="ECO:0000313" key="4">
    <source>
        <dbReference type="EMBL" id="KXG37322.1"/>
    </source>
</evidence>
<feature type="region of interest" description="Disordered" evidence="1">
    <location>
        <begin position="404"/>
        <end position="442"/>
    </location>
</feature>
<keyword evidence="5" id="KW-1185">Reference proteome</keyword>
<evidence type="ECO:0000313" key="5">
    <source>
        <dbReference type="Proteomes" id="UP000000768"/>
    </source>
</evidence>
<reference evidence="5" key="2">
    <citation type="journal article" date="2018" name="Plant J.">
        <title>The Sorghum bicolor reference genome: improved assembly, gene annotations, a transcriptome atlas, and signatures of genome organization.</title>
        <authorList>
            <person name="McCormick R.F."/>
            <person name="Truong S.K."/>
            <person name="Sreedasyam A."/>
            <person name="Jenkins J."/>
            <person name="Shu S."/>
            <person name="Sims D."/>
            <person name="Kennedy M."/>
            <person name="Amirebrahimi M."/>
            <person name="Weers B.D."/>
            <person name="McKinley B."/>
            <person name="Mattison A."/>
            <person name="Morishige D.T."/>
            <person name="Grimwood J."/>
            <person name="Schmutz J."/>
            <person name="Mullet J.E."/>
        </authorList>
    </citation>
    <scope>NUCLEOTIDE SEQUENCE [LARGE SCALE GENOMIC DNA]</scope>
    <source>
        <strain evidence="5">cv. BTx623</strain>
    </source>
</reference>
<reference evidence="4 5" key="1">
    <citation type="journal article" date="2009" name="Nature">
        <title>The Sorghum bicolor genome and the diversification of grasses.</title>
        <authorList>
            <person name="Paterson A.H."/>
            <person name="Bowers J.E."/>
            <person name="Bruggmann R."/>
            <person name="Dubchak I."/>
            <person name="Grimwood J."/>
            <person name="Gundlach H."/>
            <person name="Haberer G."/>
            <person name="Hellsten U."/>
            <person name="Mitros T."/>
            <person name="Poliakov A."/>
            <person name="Schmutz J."/>
            <person name="Spannagl M."/>
            <person name="Tang H."/>
            <person name="Wang X."/>
            <person name="Wicker T."/>
            <person name="Bharti A.K."/>
            <person name="Chapman J."/>
            <person name="Feltus F.A."/>
            <person name="Gowik U."/>
            <person name="Grigoriev I.V."/>
            <person name="Lyons E."/>
            <person name="Maher C.A."/>
            <person name="Martis M."/>
            <person name="Narechania A."/>
            <person name="Otillar R.P."/>
            <person name="Penning B.W."/>
            <person name="Salamov A.A."/>
            <person name="Wang Y."/>
            <person name="Zhang L."/>
            <person name="Carpita N.C."/>
            <person name="Freeling M."/>
            <person name="Gingle A.R."/>
            <person name="Hash C.T."/>
            <person name="Keller B."/>
            <person name="Klein P."/>
            <person name="Kresovich S."/>
            <person name="McCann M.C."/>
            <person name="Ming R."/>
            <person name="Peterson D.G."/>
            <person name="Mehboob-ur-Rahman"/>
            <person name="Ware D."/>
            <person name="Westhoff P."/>
            <person name="Mayer K.F."/>
            <person name="Messing J."/>
            <person name="Rokhsar D.S."/>
        </authorList>
    </citation>
    <scope>NUCLEOTIDE SEQUENCE [LARGE SCALE GENOMIC DNA]</scope>
    <source>
        <strain evidence="5">cv. BTx623</strain>
    </source>
</reference>
<dbReference type="Gramene" id="KXG37322">
    <property type="protein sequence ID" value="KXG37322"/>
    <property type="gene ID" value="SORBI_3001G049000"/>
</dbReference>
<proteinExistence type="predicted"/>
<dbReference type="Gene3D" id="3.80.10.10">
    <property type="entry name" value="Ribonuclease Inhibitor"/>
    <property type="match status" value="1"/>
</dbReference>
<evidence type="ECO:0000256" key="1">
    <source>
        <dbReference type="SAM" id="MobiDB-lite"/>
    </source>
</evidence>
<dbReference type="EMBL" id="CM000760">
    <property type="protein sequence ID" value="KXG37322.1"/>
    <property type="molecule type" value="Genomic_DNA"/>
</dbReference>
<evidence type="ECO:0000259" key="3">
    <source>
        <dbReference type="Pfam" id="PF24758"/>
    </source>
</evidence>
<evidence type="ECO:0000259" key="2">
    <source>
        <dbReference type="Pfam" id="PF08387"/>
    </source>
</evidence>
<dbReference type="SUPFAM" id="SSF52047">
    <property type="entry name" value="RNI-like"/>
    <property type="match status" value="1"/>
</dbReference>
<feature type="domain" description="F-box/LRR-repeat protein 15/At3g58940/PEG3-like LRR" evidence="3">
    <location>
        <begin position="11"/>
        <end position="231"/>
    </location>
</feature>
<dbReference type="InParanoid" id="A0A1B6QHC7"/>
<dbReference type="Proteomes" id="UP000000768">
    <property type="component" value="Chromosome 1"/>
</dbReference>
<dbReference type="PANTHER" id="PTHR32141">
    <property type="match status" value="1"/>
</dbReference>
<dbReference type="PANTHER" id="PTHR32141:SF41">
    <property type="entry name" value="OS04G0208600 PROTEIN"/>
    <property type="match status" value="1"/>
</dbReference>
<organism evidence="4 5">
    <name type="scientific">Sorghum bicolor</name>
    <name type="common">Sorghum</name>
    <name type="synonym">Sorghum vulgare</name>
    <dbReference type="NCBI Taxonomy" id="4558"/>
    <lineage>
        <taxon>Eukaryota</taxon>
        <taxon>Viridiplantae</taxon>
        <taxon>Streptophyta</taxon>
        <taxon>Embryophyta</taxon>
        <taxon>Tracheophyta</taxon>
        <taxon>Spermatophyta</taxon>
        <taxon>Magnoliopsida</taxon>
        <taxon>Liliopsida</taxon>
        <taxon>Poales</taxon>
        <taxon>Poaceae</taxon>
        <taxon>PACMAD clade</taxon>
        <taxon>Panicoideae</taxon>
        <taxon>Andropogonodae</taxon>
        <taxon>Andropogoneae</taxon>
        <taxon>Sorghinae</taxon>
        <taxon>Sorghum</taxon>
    </lineage>
</organism>
<gene>
    <name evidence="4" type="ORF">SORBI_3001G049000</name>
</gene>
<feature type="compositionally biased region" description="Basic and acidic residues" evidence="1">
    <location>
        <begin position="404"/>
        <end position="418"/>
    </location>
</feature>
<dbReference type="AlphaFoldDB" id="A0A1B6QHC7"/>
<dbReference type="eggNOG" id="ENOG502R52A">
    <property type="taxonomic scope" value="Eukaryota"/>
</dbReference>
<sequence length="442" mass="50393">MYPLLKYRDQLDRWLLLLGIKGVEQLVLINNYWRKPLPSHIFGLGNLTRLHLALWRFPDTAGLPPGVAFLSLRELELSEVFINNKDLDFLLSRSRKLEILNCTGNLAPLRLQLVSHSLRCLQIQGSNVEDIAVVDAPRLERLILPGNWAHTHSRVMIEHAPELCIFGTFEPGKHGLQISNTLIKAEMLVSPSAVVPTVKILAIQVRLAVHNDVKRLPSYLRCFPSVESLHIQSLKSIKPARKRTLKIWQKVSAIECVKSQIRLMVFHDFRGYACEISFLKSFAQRTQKLETMVIVVAYGCFSSPSEARLKLEPLFFAKRETSYLLKLYFPTHKGAGPWDLASGSDFLNSDPFLFSVGQVPKTYAAEVGKEGGRSRWMPKMETKLSAMYGPRWLEGVQEKPNLLKGKDYYRERRERQGEVGETEDVGRVVSRRRQRPIVPDLA</sequence>
<accession>A0A1B6QHC7</accession>
<protein>
    <submittedName>
        <fullName evidence="4">Uncharacterized protein</fullName>
    </submittedName>
</protein>
<dbReference type="InterPro" id="IPR032675">
    <property type="entry name" value="LRR_dom_sf"/>
</dbReference>
<feature type="domain" description="FBD" evidence="2">
    <location>
        <begin position="251"/>
        <end position="294"/>
    </location>
</feature>
<name>A0A1B6QHC7_SORBI</name>
<dbReference type="InterPro" id="IPR055411">
    <property type="entry name" value="LRR_FXL15/At3g58940/PEG3-like"/>
</dbReference>
<dbReference type="Pfam" id="PF08387">
    <property type="entry name" value="FBD"/>
    <property type="match status" value="1"/>
</dbReference>
<dbReference type="InterPro" id="IPR006566">
    <property type="entry name" value="FBD"/>
</dbReference>
<dbReference type="InterPro" id="IPR055302">
    <property type="entry name" value="F-box_dom-containing"/>
</dbReference>
<dbReference type="Pfam" id="PF24758">
    <property type="entry name" value="LRR_At5g56370"/>
    <property type="match status" value="1"/>
</dbReference>